<keyword evidence="2 3" id="KW-0040">ANK repeat</keyword>
<reference evidence="4" key="1">
    <citation type="submission" date="2022-10" db="EMBL/GenBank/DDBJ databases">
        <title>Chitinophaga sp. nov., isolated from soil.</title>
        <authorList>
            <person name="Jeon C.O."/>
        </authorList>
    </citation>
    <scope>NUCLEOTIDE SEQUENCE</scope>
    <source>
        <strain evidence="4">R8</strain>
    </source>
</reference>
<protein>
    <submittedName>
        <fullName evidence="4">Ankyrin repeat domain-containing protein</fullName>
    </submittedName>
</protein>
<evidence type="ECO:0000256" key="3">
    <source>
        <dbReference type="PROSITE-ProRule" id="PRU00023"/>
    </source>
</evidence>
<dbReference type="Proteomes" id="UP001162741">
    <property type="component" value="Chromosome"/>
</dbReference>
<keyword evidence="5" id="KW-1185">Reference proteome</keyword>
<dbReference type="Gene3D" id="1.25.40.20">
    <property type="entry name" value="Ankyrin repeat-containing domain"/>
    <property type="match status" value="2"/>
</dbReference>
<evidence type="ECO:0000313" key="4">
    <source>
        <dbReference type="EMBL" id="UYQ95731.1"/>
    </source>
</evidence>
<evidence type="ECO:0000256" key="2">
    <source>
        <dbReference type="ARBA" id="ARBA00023043"/>
    </source>
</evidence>
<dbReference type="PANTHER" id="PTHR24141">
    <property type="entry name" value="2-5A-DEPENDENT RIBONUCLEASE"/>
    <property type="match status" value="1"/>
</dbReference>
<dbReference type="RefSeq" id="WP_264283421.1">
    <property type="nucleotide sequence ID" value="NZ_CP107006.1"/>
</dbReference>
<proteinExistence type="predicted"/>
<sequence length="393" mass="43987">MDALLNALKTRNLEEAATLVAQGEKMPRGLQRHETDQIFRSLLPAKAYRLIIDLLGAGLIETDIYEYDRLDNSVFETLFRNVTNEEDSLQFLRDFVSKLDNVGDAVQDKTLLDIALSLQVPLGAVRILADAGCNVRRRNNADANYLYKVVQEYGIKEERGLEYLAYLLEQGLDANDGNVVGETPLHLAISKNKKQYITFLLENGADLNQQDKKGESPFYCALVHQVCDADTYKLLAAHTPLDFEQTNKDGETALLGAMRMRRGGSLRDAELLKALIDDGADVYQTSPYYHVPKSALDWMCEQPSLMLETALEAGVVDVDRRDDAGNTLLHKVCAYNVNYDQEVARQLYQKVKLLLAHGADPNATNDKDETPMMLAATDNLKSKTVELLLKQKV</sequence>
<dbReference type="InterPro" id="IPR002110">
    <property type="entry name" value="Ankyrin_rpt"/>
</dbReference>
<dbReference type="EMBL" id="CP107006">
    <property type="protein sequence ID" value="UYQ95731.1"/>
    <property type="molecule type" value="Genomic_DNA"/>
</dbReference>
<evidence type="ECO:0000256" key="1">
    <source>
        <dbReference type="ARBA" id="ARBA00022737"/>
    </source>
</evidence>
<dbReference type="PROSITE" id="PS50088">
    <property type="entry name" value="ANK_REPEAT"/>
    <property type="match status" value="1"/>
</dbReference>
<organism evidence="4 5">
    <name type="scientific">Chitinophaga horti</name>
    <dbReference type="NCBI Taxonomy" id="2920382"/>
    <lineage>
        <taxon>Bacteria</taxon>
        <taxon>Pseudomonadati</taxon>
        <taxon>Bacteroidota</taxon>
        <taxon>Chitinophagia</taxon>
        <taxon>Chitinophagales</taxon>
        <taxon>Chitinophagaceae</taxon>
        <taxon>Chitinophaga</taxon>
    </lineage>
</organism>
<dbReference type="InterPro" id="IPR036770">
    <property type="entry name" value="Ankyrin_rpt-contain_sf"/>
</dbReference>
<dbReference type="Pfam" id="PF12796">
    <property type="entry name" value="Ank_2"/>
    <property type="match status" value="2"/>
</dbReference>
<evidence type="ECO:0000313" key="5">
    <source>
        <dbReference type="Proteomes" id="UP001162741"/>
    </source>
</evidence>
<keyword evidence="1" id="KW-0677">Repeat</keyword>
<dbReference type="SMART" id="SM00248">
    <property type="entry name" value="ANK"/>
    <property type="match status" value="5"/>
</dbReference>
<dbReference type="SUPFAM" id="SSF48403">
    <property type="entry name" value="Ankyrin repeat"/>
    <property type="match status" value="1"/>
</dbReference>
<dbReference type="PRINTS" id="PR01415">
    <property type="entry name" value="ANKYRIN"/>
</dbReference>
<accession>A0ABY6J8S9</accession>
<feature type="repeat" description="ANK" evidence="3">
    <location>
        <begin position="180"/>
        <end position="212"/>
    </location>
</feature>
<dbReference type="PANTHER" id="PTHR24141:SF1">
    <property type="entry name" value="2-5A-DEPENDENT RIBONUCLEASE"/>
    <property type="match status" value="1"/>
</dbReference>
<gene>
    <name evidence="4" type="ORF">MKQ68_11520</name>
</gene>
<name>A0ABY6J8S9_9BACT</name>
<dbReference type="PROSITE" id="PS50297">
    <property type="entry name" value="ANK_REP_REGION"/>
    <property type="match status" value="1"/>
</dbReference>